<dbReference type="AlphaFoldDB" id="E6SP27"/>
<protein>
    <submittedName>
        <fullName evidence="1">Ras guanine nucleotide exchange factor</fullName>
    </submittedName>
</protein>
<proteinExistence type="predicted"/>
<evidence type="ECO:0000313" key="1">
    <source>
        <dbReference type="EMBL" id="ADV43797.1"/>
    </source>
</evidence>
<keyword evidence="2" id="KW-1185">Reference proteome</keyword>
<evidence type="ECO:0000313" key="2">
    <source>
        <dbReference type="Proteomes" id="UP000008630"/>
    </source>
</evidence>
<sequence>MLENYFSQLYQSSSGDCRQTTPPDGFNFPLPSSGITGGINIKEVKTIIMEQNSIYPPTYNAVFLPVPADL</sequence>
<name>E6SP27_BACT6</name>
<dbReference type="HOGENOM" id="CLU_2749447_0_0_10"/>
<dbReference type="STRING" id="693979.Bache_1816"/>
<reference evidence="1 2" key="2">
    <citation type="journal article" date="2011" name="Stand. Genomic Sci.">
        <title>Complete genome sequence of Bacteroides helcogenes type strain (P 36-108).</title>
        <authorList>
            <person name="Pati A."/>
            <person name="Gronow S."/>
            <person name="Zeytun A."/>
            <person name="Lapidus A."/>
            <person name="Nolan M."/>
            <person name="Hammon N."/>
            <person name="Deshpande S."/>
            <person name="Cheng J.F."/>
            <person name="Tapia R."/>
            <person name="Han C."/>
            <person name="Goodwin L."/>
            <person name="Pitluck S."/>
            <person name="Liolios K."/>
            <person name="Pagani I."/>
            <person name="Ivanova N."/>
            <person name="Mavromatis K."/>
            <person name="Chen A."/>
            <person name="Palaniappan K."/>
            <person name="Land M."/>
            <person name="Hauser L."/>
            <person name="Chang Y.J."/>
            <person name="Jeffries C.D."/>
            <person name="Detter J.C."/>
            <person name="Brambilla E."/>
            <person name="Rohde M."/>
            <person name="Goker M."/>
            <person name="Woyke T."/>
            <person name="Bristow J."/>
            <person name="Eisen J.A."/>
            <person name="Markowitz V."/>
            <person name="Hugenholtz P."/>
            <person name="Kyrpides N.C."/>
            <person name="Klenk H.P."/>
            <person name="Lucas S."/>
        </authorList>
    </citation>
    <scope>NUCLEOTIDE SEQUENCE [LARGE SCALE GENOMIC DNA]</scope>
    <source>
        <strain evidence="2">ATCC 35417 / DSM 20613 / JCM 6297 / CCUG 15421 / P 36-108</strain>
    </source>
</reference>
<gene>
    <name evidence="1" type="ordered locus">Bache_1816</name>
</gene>
<dbReference type="Proteomes" id="UP000008630">
    <property type="component" value="Chromosome"/>
</dbReference>
<reference key="1">
    <citation type="submission" date="2010-11" db="EMBL/GenBank/DDBJ databases">
        <title>The complete genome of Bacteroides helcogenes P 36-108.</title>
        <authorList>
            <consortium name="US DOE Joint Genome Institute (JGI-PGF)"/>
            <person name="Lucas S."/>
            <person name="Copeland A."/>
            <person name="Lapidus A."/>
            <person name="Bruce D."/>
            <person name="Goodwin L."/>
            <person name="Pitluck S."/>
            <person name="Kyrpides N."/>
            <person name="Mavromatis K."/>
            <person name="Ivanova N."/>
            <person name="Zeytun A."/>
            <person name="Brettin T."/>
            <person name="Detter J.C."/>
            <person name="Tapia R."/>
            <person name="Han C."/>
            <person name="Land M."/>
            <person name="Hauser L."/>
            <person name="Markowitz V."/>
            <person name="Cheng J.-F."/>
            <person name="Hugenholtz P."/>
            <person name="Woyke T."/>
            <person name="Wu D."/>
            <person name="Gronow S."/>
            <person name="Wellnitz S."/>
            <person name="Brambilla E."/>
            <person name="Klenk H.-P."/>
            <person name="Eisen J.A."/>
        </authorList>
    </citation>
    <scope>NUCLEOTIDE SEQUENCE</scope>
    <source>
        <strain>P 36-108</strain>
    </source>
</reference>
<organism evidence="1 2">
    <name type="scientific">Bacteroides helcogenes (strain ATCC 35417 / DSM 20613 / JCM 6297 / CCUG 15421 / P 36-108)</name>
    <dbReference type="NCBI Taxonomy" id="693979"/>
    <lineage>
        <taxon>Bacteria</taxon>
        <taxon>Pseudomonadati</taxon>
        <taxon>Bacteroidota</taxon>
        <taxon>Bacteroidia</taxon>
        <taxon>Bacteroidales</taxon>
        <taxon>Bacteroidaceae</taxon>
        <taxon>Bacteroides</taxon>
    </lineage>
</organism>
<dbReference type="EMBL" id="CP002352">
    <property type="protein sequence ID" value="ADV43797.1"/>
    <property type="molecule type" value="Genomic_DNA"/>
</dbReference>
<dbReference type="KEGG" id="bhl:Bache_1816"/>
<accession>E6SP27</accession>